<reference evidence="7 8" key="1">
    <citation type="submission" date="2020-01" db="EMBL/GenBank/DDBJ databases">
        <authorList>
            <consortium name="DOE Joint Genome Institute"/>
            <person name="Haridas S."/>
            <person name="Albert R."/>
            <person name="Binder M."/>
            <person name="Bloem J."/>
            <person name="Labutti K."/>
            <person name="Salamov A."/>
            <person name="Andreopoulos B."/>
            <person name="Baker S.E."/>
            <person name="Barry K."/>
            <person name="Bills G."/>
            <person name="Bluhm B.H."/>
            <person name="Cannon C."/>
            <person name="Castanera R."/>
            <person name="Culley D.E."/>
            <person name="Daum C."/>
            <person name="Ezra D."/>
            <person name="Gonzalez J.B."/>
            <person name="Henrissat B."/>
            <person name="Kuo A."/>
            <person name="Liang C."/>
            <person name="Lipzen A."/>
            <person name="Lutzoni F."/>
            <person name="Magnuson J."/>
            <person name="Mondo S."/>
            <person name="Nolan M."/>
            <person name="Ohm R."/>
            <person name="Pangilinan J."/>
            <person name="Park H.-J.H."/>
            <person name="Ramirez L."/>
            <person name="Alfaro M."/>
            <person name="Sun H."/>
            <person name="Tritt A."/>
            <person name="Yoshinaga Y."/>
            <person name="Zwiers L.-H.L."/>
            <person name="Turgeon B.G."/>
            <person name="Goodwin S.B."/>
            <person name="Spatafora J.W."/>
            <person name="Crous P.W."/>
            <person name="Grigoriev I.V."/>
        </authorList>
    </citation>
    <scope>NUCLEOTIDE SEQUENCE [LARGE SCALE GENOMIC DNA]</scope>
    <source>
        <strain evidence="7 8">CBS 611.86</strain>
    </source>
</reference>
<dbReference type="InterPro" id="IPR036318">
    <property type="entry name" value="FAD-bd_PCMH-like_sf"/>
</dbReference>
<evidence type="ECO:0000256" key="5">
    <source>
        <dbReference type="SAM" id="SignalP"/>
    </source>
</evidence>
<dbReference type="GO" id="GO:0016491">
    <property type="term" value="F:oxidoreductase activity"/>
    <property type="evidence" value="ECO:0007669"/>
    <property type="project" value="UniProtKB-KW"/>
</dbReference>
<evidence type="ECO:0000313" key="8">
    <source>
        <dbReference type="Proteomes" id="UP000481861"/>
    </source>
</evidence>
<dbReference type="AlphaFoldDB" id="A0A7C8M133"/>
<name>A0A7C8M133_9PLEO</name>
<keyword evidence="3" id="KW-0274">FAD</keyword>
<dbReference type="InterPro" id="IPR050416">
    <property type="entry name" value="FAD-linked_Oxidoreductase"/>
</dbReference>
<dbReference type="InterPro" id="IPR006094">
    <property type="entry name" value="Oxid_FAD_bind_N"/>
</dbReference>
<feature type="signal peptide" evidence="5">
    <location>
        <begin position="1"/>
        <end position="23"/>
    </location>
</feature>
<dbReference type="OrthoDB" id="2151789at2759"/>
<organism evidence="7 8">
    <name type="scientific">Massariosphaeria phaeospora</name>
    <dbReference type="NCBI Taxonomy" id="100035"/>
    <lineage>
        <taxon>Eukaryota</taxon>
        <taxon>Fungi</taxon>
        <taxon>Dikarya</taxon>
        <taxon>Ascomycota</taxon>
        <taxon>Pezizomycotina</taxon>
        <taxon>Dothideomycetes</taxon>
        <taxon>Pleosporomycetidae</taxon>
        <taxon>Pleosporales</taxon>
        <taxon>Pleosporales incertae sedis</taxon>
        <taxon>Massariosphaeria</taxon>
    </lineage>
</organism>
<evidence type="ECO:0000256" key="4">
    <source>
        <dbReference type="ARBA" id="ARBA00023002"/>
    </source>
</evidence>
<evidence type="ECO:0000256" key="2">
    <source>
        <dbReference type="ARBA" id="ARBA00022630"/>
    </source>
</evidence>
<dbReference type="Gene3D" id="3.30.465.10">
    <property type="match status" value="1"/>
</dbReference>
<dbReference type="SUPFAM" id="SSF56176">
    <property type="entry name" value="FAD-binding/transporter-associated domain-like"/>
    <property type="match status" value="1"/>
</dbReference>
<keyword evidence="8" id="KW-1185">Reference proteome</keyword>
<feature type="domain" description="FAD-binding PCMH-type" evidence="6">
    <location>
        <begin position="74"/>
        <end position="251"/>
    </location>
</feature>
<evidence type="ECO:0000256" key="3">
    <source>
        <dbReference type="ARBA" id="ARBA00022827"/>
    </source>
</evidence>
<dbReference type="InterPro" id="IPR016169">
    <property type="entry name" value="FAD-bd_PCMH_sub2"/>
</dbReference>
<dbReference type="Proteomes" id="UP000481861">
    <property type="component" value="Unassembled WGS sequence"/>
</dbReference>
<dbReference type="InterPro" id="IPR016166">
    <property type="entry name" value="FAD-bd_PCMH"/>
</dbReference>
<evidence type="ECO:0000256" key="1">
    <source>
        <dbReference type="ARBA" id="ARBA00005466"/>
    </source>
</evidence>
<evidence type="ECO:0000313" key="7">
    <source>
        <dbReference type="EMBL" id="KAF2864779.1"/>
    </source>
</evidence>
<gene>
    <name evidence="7" type="ORF">BDV95DRAFT_632739</name>
</gene>
<dbReference type="PROSITE" id="PS51387">
    <property type="entry name" value="FAD_PCMH"/>
    <property type="match status" value="1"/>
</dbReference>
<feature type="chain" id="PRO_5028882860" description="FAD-binding PCMH-type domain-containing protein" evidence="5">
    <location>
        <begin position="24"/>
        <end position="518"/>
    </location>
</feature>
<dbReference type="GO" id="GO:0071949">
    <property type="term" value="F:FAD binding"/>
    <property type="evidence" value="ECO:0007669"/>
    <property type="project" value="InterPro"/>
</dbReference>
<proteinExistence type="inferred from homology"/>
<keyword evidence="2" id="KW-0285">Flavoprotein</keyword>
<dbReference type="EMBL" id="JAADJZ010000040">
    <property type="protein sequence ID" value="KAF2864779.1"/>
    <property type="molecule type" value="Genomic_DNA"/>
</dbReference>
<dbReference type="Pfam" id="PF01565">
    <property type="entry name" value="FAD_binding_4"/>
    <property type="match status" value="1"/>
</dbReference>
<keyword evidence="5" id="KW-0732">Signal</keyword>
<accession>A0A7C8M133</accession>
<sequence length="518" mass="55451">MLLLPTTVRAILPFAFLFHSVAAAPIDKNAILDQLRKSGACCTALEYFLPDRVNFVTDLAYTSSQLSFWSAQEQSVKPTCIVVPISTQDVSTAVTILSVAHQASIAGCKFAVRGAGHTPNAGAANIQGGVTIDMQSMNQVTVAGDQKTVSIGAGNRWGNVYGTLDKLDLAMVGGRVTPVGAGGLLTGGGISFFSGRYGLACDNLQAIEIVLANGTIATASSSRNSDLFRAIKGGSNNFGVVTRFDSKLFQQSEFWGGTLSQPITVKEAVFDFFVNFTVSATFDPYGALITDFAWLAGIPTILHNIAYTDGSTPWPPPSFKQLDDLPKTLTTIRKDELSSFTNEIAALQSVTNGRQNLFVTATFTNKVGVTPAFLADVFALADAAQLQLLTAVGFIFTMSIQPLPHVLYAKSAPNTNVLGLDRSTDDLILLSFAVSWQLALDSPRIEAGMQALEAAINAGARQKGLFNEWVYLNYAALWQDPIRKYGDANVGFLREVSRKYDPSGVFQRGVPGGFKLPV</sequence>
<evidence type="ECO:0000259" key="6">
    <source>
        <dbReference type="PROSITE" id="PS51387"/>
    </source>
</evidence>
<keyword evidence="4" id="KW-0560">Oxidoreductase</keyword>
<comment type="similarity">
    <text evidence="1">Belongs to the oxygen-dependent FAD-linked oxidoreductase family.</text>
</comment>
<dbReference type="PANTHER" id="PTHR42973:SF22">
    <property type="entry name" value="FAD-BINDING PCMH-TYPE DOMAIN-CONTAINING PROTEIN-RELATED"/>
    <property type="match status" value="1"/>
</dbReference>
<dbReference type="PANTHER" id="PTHR42973">
    <property type="entry name" value="BINDING OXIDOREDUCTASE, PUTATIVE (AFU_ORTHOLOGUE AFUA_1G17690)-RELATED"/>
    <property type="match status" value="1"/>
</dbReference>
<protein>
    <recommendedName>
        <fullName evidence="6">FAD-binding PCMH-type domain-containing protein</fullName>
    </recommendedName>
</protein>
<comment type="caution">
    <text evidence="7">The sequence shown here is derived from an EMBL/GenBank/DDBJ whole genome shotgun (WGS) entry which is preliminary data.</text>
</comment>